<dbReference type="Gramene" id="PUZ46158">
    <property type="protein sequence ID" value="PUZ46158"/>
    <property type="gene ID" value="GQ55_7G027800"/>
</dbReference>
<organism evidence="2 3">
    <name type="scientific">Panicum hallii var. hallii</name>
    <dbReference type="NCBI Taxonomy" id="1504633"/>
    <lineage>
        <taxon>Eukaryota</taxon>
        <taxon>Viridiplantae</taxon>
        <taxon>Streptophyta</taxon>
        <taxon>Embryophyta</taxon>
        <taxon>Tracheophyta</taxon>
        <taxon>Spermatophyta</taxon>
        <taxon>Magnoliopsida</taxon>
        <taxon>Liliopsida</taxon>
        <taxon>Poales</taxon>
        <taxon>Poaceae</taxon>
        <taxon>PACMAD clade</taxon>
        <taxon>Panicoideae</taxon>
        <taxon>Panicodae</taxon>
        <taxon>Paniceae</taxon>
        <taxon>Panicinae</taxon>
        <taxon>Panicum</taxon>
        <taxon>Panicum sect. Panicum</taxon>
    </lineage>
</organism>
<evidence type="ECO:0000256" key="1">
    <source>
        <dbReference type="SAM" id="MobiDB-lite"/>
    </source>
</evidence>
<evidence type="ECO:0000313" key="3">
    <source>
        <dbReference type="Proteomes" id="UP000244336"/>
    </source>
</evidence>
<dbReference type="AlphaFoldDB" id="A0A2T7CS57"/>
<protein>
    <submittedName>
        <fullName evidence="2">Uncharacterized protein</fullName>
    </submittedName>
</protein>
<sequence length="86" mass="8989">MASGRGVPPYYNDTTSSSVAAPVVYSEPELTPPPPPPTPTPTRPNMIAAANRRPGLRRVIPIGHIPTGATLCGTEPRPSCSREGEA</sequence>
<accession>A0A2T7CS57</accession>
<keyword evidence="3" id="KW-1185">Reference proteome</keyword>
<reference evidence="2 3" key="1">
    <citation type="submission" date="2018-04" db="EMBL/GenBank/DDBJ databases">
        <title>WGS assembly of Panicum hallii var. hallii HAL2.</title>
        <authorList>
            <person name="Lovell J."/>
            <person name="Jenkins J."/>
            <person name="Lowry D."/>
            <person name="Mamidi S."/>
            <person name="Sreedasyam A."/>
            <person name="Weng X."/>
            <person name="Barry K."/>
            <person name="Bonette J."/>
            <person name="Campitelli B."/>
            <person name="Daum C."/>
            <person name="Gordon S."/>
            <person name="Gould B."/>
            <person name="Lipzen A."/>
            <person name="MacQueen A."/>
            <person name="Palacio-Mejia J."/>
            <person name="Plott C."/>
            <person name="Shakirov E."/>
            <person name="Shu S."/>
            <person name="Yoshinaga Y."/>
            <person name="Zane M."/>
            <person name="Rokhsar D."/>
            <person name="Grimwood J."/>
            <person name="Schmutz J."/>
            <person name="Juenger T."/>
        </authorList>
    </citation>
    <scope>NUCLEOTIDE SEQUENCE [LARGE SCALE GENOMIC DNA]</scope>
    <source>
        <strain evidence="3">cv. HAL2</strain>
    </source>
</reference>
<feature type="region of interest" description="Disordered" evidence="1">
    <location>
        <begin position="1"/>
        <end position="45"/>
    </location>
</feature>
<evidence type="ECO:0000313" key="2">
    <source>
        <dbReference type="EMBL" id="PUZ46158.1"/>
    </source>
</evidence>
<gene>
    <name evidence="2" type="ORF">GQ55_7G027800</name>
</gene>
<name>A0A2T7CS57_9POAL</name>
<proteinExistence type="predicted"/>
<feature type="compositionally biased region" description="Pro residues" evidence="1">
    <location>
        <begin position="30"/>
        <end position="42"/>
    </location>
</feature>
<dbReference type="OrthoDB" id="10631824at2759"/>
<dbReference type="Proteomes" id="UP000244336">
    <property type="component" value="Chromosome 7"/>
</dbReference>
<dbReference type="EMBL" id="CM009755">
    <property type="protein sequence ID" value="PUZ46158.1"/>
    <property type="molecule type" value="Genomic_DNA"/>
</dbReference>